<dbReference type="AlphaFoldDB" id="A0A5B9P9P3"/>
<sequence>MSAPFNPSDPTDVTSDLEIKDAQVIFNTVWRTLTEDVGHEHLTFPKELILLGGAPGAGKGTHTRFIMQARGLTCPPIVVSNLLNTPEAQKIKDDGRMVGDQEVVGIVLRELLKEQYRDGAVLDGFPRTSVQVECLKMLVDRVVQLHGEYADTPLAINFRRPTIHAMVLFVGEKTSVDRQLQRGKEIEAYNREVTETGIGRLHEVRSTDLDPEKARRRYQVFKEKTWDALQSLKEIYHYHFINAEGAIDEVEANILRELQYQSSLELDPRTFDRLSPIPLAEEIIIHARQDLVRRLDSYELEHSELFGKVVELVESRFMPIITRHALSGRAIVNNEDSLFDDPLALAMLIDIFSERGFNACVDKTIRKTPNSVDLQTGTIGFLEHSVYRIHIRFEGSSIRRG</sequence>
<dbReference type="KEGG" id="mff:MFFC18_20400"/>
<accession>A0A5B9P9P3</accession>
<dbReference type="Proteomes" id="UP000322214">
    <property type="component" value="Chromosome"/>
</dbReference>
<evidence type="ECO:0000313" key="7">
    <source>
        <dbReference type="EMBL" id="QEG22179.1"/>
    </source>
</evidence>
<protein>
    <recommendedName>
        <fullName evidence="6">Adenylate kinase</fullName>
        <ecNumber evidence="6">2.7.4.3</ecNumber>
    </recommendedName>
</protein>
<dbReference type="CDD" id="cd01428">
    <property type="entry name" value="ADK"/>
    <property type="match status" value="1"/>
</dbReference>
<keyword evidence="6" id="KW-0067">ATP-binding</keyword>
<dbReference type="EC" id="2.7.4.3" evidence="6"/>
<evidence type="ECO:0000256" key="4">
    <source>
        <dbReference type="ARBA" id="ARBA00022777"/>
    </source>
</evidence>
<keyword evidence="4 5" id="KW-0418">Kinase</keyword>
<comment type="subunit">
    <text evidence="6">Monomer.</text>
</comment>
<keyword evidence="2" id="KW-0545">Nucleotide biosynthesis</keyword>
<dbReference type="PROSITE" id="PS00113">
    <property type="entry name" value="ADENYLATE_KINASE"/>
    <property type="match status" value="1"/>
</dbReference>
<dbReference type="InterPro" id="IPR000850">
    <property type="entry name" value="Adenylat/UMP-CMP_kin"/>
</dbReference>
<evidence type="ECO:0000256" key="6">
    <source>
        <dbReference type="RuleBase" id="RU003331"/>
    </source>
</evidence>
<proteinExistence type="inferred from homology"/>
<keyword evidence="8" id="KW-1185">Reference proteome</keyword>
<dbReference type="InterPro" id="IPR027417">
    <property type="entry name" value="P-loop_NTPase"/>
</dbReference>
<dbReference type="Pfam" id="PF00406">
    <property type="entry name" value="ADK"/>
    <property type="match status" value="1"/>
</dbReference>
<dbReference type="SUPFAM" id="SSF52540">
    <property type="entry name" value="P-loop containing nucleoside triphosphate hydrolases"/>
    <property type="match status" value="1"/>
</dbReference>
<keyword evidence="3 6" id="KW-0547">Nucleotide-binding</keyword>
<dbReference type="GO" id="GO:0005737">
    <property type="term" value="C:cytoplasm"/>
    <property type="evidence" value="ECO:0007669"/>
    <property type="project" value="UniProtKB-SubCell"/>
</dbReference>
<evidence type="ECO:0000256" key="3">
    <source>
        <dbReference type="ARBA" id="ARBA00022741"/>
    </source>
</evidence>
<comment type="subcellular location">
    <subcellularLocation>
        <location evidence="6">Cytoplasm</location>
    </subcellularLocation>
</comment>
<organism evidence="7 8">
    <name type="scientific">Mariniblastus fucicola</name>
    <dbReference type="NCBI Taxonomy" id="980251"/>
    <lineage>
        <taxon>Bacteria</taxon>
        <taxon>Pseudomonadati</taxon>
        <taxon>Planctomycetota</taxon>
        <taxon>Planctomycetia</taxon>
        <taxon>Pirellulales</taxon>
        <taxon>Pirellulaceae</taxon>
        <taxon>Mariniblastus</taxon>
    </lineage>
</organism>
<dbReference type="OrthoDB" id="2167778at2"/>
<gene>
    <name evidence="7" type="primary">adk_2</name>
    <name evidence="7" type="ORF">MFFC18_20400</name>
</gene>
<reference evidence="7 8" key="1">
    <citation type="submission" date="2019-08" db="EMBL/GenBank/DDBJ databases">
        <title>Deep-cultivation of Planctomycetes and their phenomic and genomic characterization uncovers novel biology.</title>
        <authorList>
            <person name="Wiegand S."/>
            <person name="Jogler M."/>
            <person name="Boedeker C."/>
            <person name="Pinto D."/>
            <person name="Vollmers J."/>
            <person name="Rivas-Marin E."/>
            <person name="Kohn T."/>
            <person name="Peeters S.H."/>
            <person name="Heuer A."/>
            <person name="Rast P."/>
            <person name="Oberbeckmann S."/>
            <person name="Bunk B."/>
            <person name="Jeske O."/>
            <person name="Meyerdierks A."/>
            <person name="Storesund J.E."/>
            <person name="Kallscheuer N."/>
            <person name="Luecker S."/>
            <person name="Lage O.M."/>
            <person name="Pohl T."/>
            <person name="Merkel B.J."/>
            <person name="Hornburger P."/>
            <person name="Mueller R.-W."/>
            <person name="Bruemmer F."/>
            <person name="Labrenz M."/>
            <person name="Spormann A.M."/>
            <person name="Op den Camp H."/>
            <person name="Overmann J."/>
            <person name="Amann R."/>
            <person name="Jetten M.S.M."/>
            <person name="Mascher T."/>
            <person name="Medema M.H."/>
            <person name="Devos D.P."/>
            <person name="Kaster A.-K."/>
            <person name="Ovreas L."/>
            <person name="Rohde M."/>
            <person name="Galperin M.Y."/>
            <person name="Jogler C."/>
        </authorList>
    </citation>
    <scope>NUCLEOTIDE SEQUENCE [LARGE SCALE GENOMIC DNA]</scope>
    <source>
        <strain evidence="7 8">FC18</strain>
    </source>
</reference>
<dbReference type="PANTHER" id="PTHR23359">
    <property type="entry name" value="NUCLEOTIDE KINASE"/>
    <property type="match status" value="1"/>
</dbReference>
<dbReference type="RefSeq" id="WP_075082371.1">
    <property type="nucleotide sequence ID" value="NZ_CP042912.1"/>
</dbReference>
<evidence type="ECO:0000256" key="5">
    <source>
        <dbReference type="RuleBase" id="RU003330"/>
    </source>
</evidence>
<name>A0A5B9P9P3_9BACT</name>
<dbReference type="GO" id="GO:0005524">
    <property type="term" value="F:ATP binding"/>
    <property type="evidence" value="ECO:0007669"/>
    <property type="project" value="UniProtKB-KW"/>
</dbReference>
<evidence type="ECO:0000313" key="8">
    <source>
        <dbReference type="Proteomes" id="UP000322214"/>
    </source>
</evidence>
<evidence type="ECO:0000256" key="1">
    <source>
        <dbReference type="ARBA" id="ARBA00022679"/>
    </source>
</evidence>
<evidence type="ECO:0000256" key="2">
    <source>
        <dbReference type="ARBA" id="ARBA00022727"/>
    </source>
</evidence>
<comment type="catalytic activity">
    <reaction evidence="6">
        <text>AMP + ATP = 2 ADP</text>
        <dbReference type="Rhea" id="RHEA:12973"/>
        <dbReference type="ChEBI" id="CHEBI:30616"/>
        <dbReference type="ChEBI" id="CHEBI:456215"/>
        <dbReference type="ChEBI" id="CHEBI:456216"/>
        <dbReference type="EC" id="2.7.4.3"/>
    </reaction>
</comment>
<dbReference type="PRINTS" id="PR00094">
    <property type="entry name" value="ADENYLTKNASE"/>
</dbReference>
<dbReference type="EMBL" id="CP042912">
    <property type="protein sequence ID" value="QEG22179.1"/>
    <property type="molecule type" value="Genomic_DNA"/>
</dbReference>
<dbReference type="STRING" id="980251.GCA_001642875_03527"/>
<comment type="similarity">
    <text evidence="5">Belongs to the adenylate kinase family.</text>
</comment>
<dbReference type="InterPro" id="IPR033690">
    <property type="entry name" value="Adenylat_kinase_CS"/>
</dbReference>
<dbReference type="GO" id="GO:0004017">
    <property type="term" value="F:AMP kinase activity"/>
    <property type="evidence" value="ECO:0007669"/>
    <property type="project" value="UniProtKB-EC"/>
</dbReference>
<dbReference type="Gene3D" id="3.40.50.300">
    <property type="entry name" value="P-loop containing nucleotide triphosphate hydrolases"/>
    <property type="match status" value="1"/>
</dbReference>
<keyword evidence="1 5" id="KW-0808">Transferase</keyword>